<evidence type="ECO:0000259" key="1">
    <source>
        <dbReference type="Pfam" id="PF01936"/>
    </source>
</evidence>
<protein>
    <recommendedName>
        <fullName evidence="1">NYN domain-containing protein</fullName>
    </recommendedName>
</protein>
<reference evidence="2" key="1">
    <citation type="journal article" date="2012" name="Nature">
        <title>The tomato genome sequence provides insights into fleshy fruit evolution.</title>
        <authorList>
            <consortium name="Tomato Genome Consortium"/>
        </authorList>
    </citation>
    <scope>NUCLEOTIDE SEQUENCE [LARGE SCALE GENOMIC DNA]</scope>
    <source>
        <strain evidence="2">cv. Heinz 1706</strain>
    </source>
</reference>
<dbReference type="InterPro" id="IPR021139">
    <property type="entry name" value="NYN"/>
</dbReference>
<keyword evidence="3" id="KW-1185">Reference proteome</keyword>
<organism evidence="2">
    <name type="scientific">Solanum lycopersicum</name>
    <name type="common">Tomato</name>
    <name type="synonym">Lycopersicon esculentum</name>
    <dbReference type="NCBI Taxonomy" id="4081"/>
    <lineage>
        <taxon>Eukaryota</taxon>
        <taxon>Viridiplantae</taxon>
        <taxon>Streptophyta</taxon>
        <taxon>Embryophyta</taxon>
        <taxon>Tracheophyta</taxon>
        <taxon>Spermatophyta</taxon>
        <taxon>Magnoliopsida</taxon>
        <taxon>eudicotyledons</taxon>
        <taxon>Gunneridae</taxon>
        <taxon>Pentapetalae</taxon>
        <taxon>asterids</taxon>
        <taxon>lamiids</taxon>
        <taxon>Solanales</taxon>
        <taxon>Solanaceae</taxon>
        <taxon>Solanoideae</taxon>
        <taxon>Solaneae</taxon>
        <taxon>Solanum</taxon>
        <taxon>Solanum subgen. Lycopersicon</taxon>
    </lineage>
</organism>
<evidence type="ECO:0000313" key="2">
    <source>
        <dbReference type="EnsemblPlants" id="Solyc02g088890.2.1"/>
    </source>
</evidence>
<dbReference type="PANTHER" id="PTHR14379:SF70">
    <property type="entry name" value="NYN DOMAIN-CONTAINING PROTEIN"/>
    <property type="match status" value="1"/>
</dbReference>
<dbReference type="EnsemblPlants" id="Solyc02g088890.2.1">
    <property type="protein sequence ID" value="Solyc02g088890.2.1"/>
    <property type="gene ID" value="Solyc02g088890.2"/>
</dbReference>
<dbReference type="CDD" id="cd10910">
    <property type="entry name" value="PIN_limkain_b1_N_like"/>
    <property type="match status" value="1"/>
</dbReference>
<dbReference type="Gramene" id="Solyc02g088890.2.1">
    <property type="protein sequence ID" value="Solyc02g088890.2.1"/>
    <property type="gene ID" value="Solyc02g088890.2"/>
</dbReference>
<reference evidence="2" key="2">
    <citation type="submission" date="2019-01" db="UniProtKB">
        <authorList>
            <consortium name="EnsemblPlants"/>
        </authorList>
    </citation>
    <scope>IDENTIFICATION</scope>
    <source>
        <strain evidence="2">cv. Heinz 1706</strain>
    </source>
</reference>
<proteinExistence type="predicted"/>
<dbReference type="PANTHER" id="PTHR14379">
    <property type="entry name" value="LIMKAIN B LKAP"/>
    <property type="match status" value="1"/>
</dbReference>
<dbReference type="GO" id="GO:0004540">
    <property type="term" value="F:RNA nuclease activity"/>
    <property type="evidence" value="ECO:0007669"/>
    <property type="project" value="InterPro"/>
</dbReference>
<dbReference type="InParanoid" id="A0A3Q7F9E7"/>
<dbReference type="Pfam" id="PF01936">
    <property type="entry name" value="NYN"/>
    <property type="match status" value="1"/>
</dbReference>
<dbReference type="InterPro" id="IPR024768">
    <property type="entry name" value="Marf1"/>
</dbReference>
<feature type="domain" description="NYN" evidence="1">
    <location>
        <begin position="6"/>
        <end position="81"/>
    </location>
</feature>
<dbReference type="AlphaFoldDB" id="A0A3Q7F9E7"/>
<evidence type="ECO:0000313" key="3">
    <source>
        <dbReference type="Proteomes" id="UP000004994"/>
    </source>
</evidence>
<dbReference type="Proteomes" id="UP000004994">
    <property type="component" value="Chromosome 2"/>
</dbReference>
<dbReference type="STRING" id="4081.A0A3Q7F9E7"/>
<name>A0A3Q7F9E7_SOLLC</name>
<dbReference type="FunCoup" id="A0A3Q7F9E7">
    <property type="interactions" value="14"/>
</dbReference>
<dbReference type="GO" id="GO:0010468">
    <property type="term" value="P:regulation of gene expression"/>
    <property type="evidence" value="ECO:0007669"/>
    <property type="project" value="InterPro"/>
</dbReference>
<dbReference type="GO" id="GO:0005777">
    <property type="term" value="C:peroxisome"/>
    <property type="evidence" value="ECO:0007669"/>
    <property type="project" value="InterPro"/>
</dbReference>
<accession>A0A3Q7F9E7</accession>
<dbReference type="PaxDb" id="4081-Solyc02g088890.1.1"/>
<sequence length="158" mass="18117">MDMNYHGPVTICAYGDSNAIPSFIQRALSNTGIALNHIPSGVKDARDKKILVDMLFWAVDNPVPANYLLISGSTDFSYALLTLLLRLLLLENLHDNLLLEIPTHHVNIIYRFQFLNLHQQTNLLMPMPILMLPKPKVYMILDIILMLKLFTYLRTRIN</sequence>